<proteinExistence type="predicted"/>
<evidence type="ECO:0000313" key="3">
    <source>
        <dbReference type="Proteomes" id="UP001066276"/>
    </source>
</evidence>
<name>A0AAV7MAS6_PLEWA</name>
<dbReference type="EMBL" id="JANPWB010000014">
    <property type="protein sequence ID" value="KAJ1100612.1"/>
    <property type="molecule type" value="Genomic_DNA"/>
</dbReference>
<organism evidence="2 3">
    <name type="scientific">Pleurodeles waltl</name>
    <name type="common">Iberian ribbed newt</name>
    <dbReference type="NCBI Taxonomy" id="8319"/>
    <lineage>
        <taxon>Eukaryota</taxon>
        <taxon>Metazoa</taxon>
        <taxon>Chordata</taxon>
        <taxon>Craniata</taxon>
        <taxon>Vertebrata</taxon>
        <taxon>Euteleostomi</taxon>
        <taxon>Amphibia</taxon>
        <taxon>Batrachia</taxon>
        <taxon>Caudata</taxon>
        <taxon>Salamandroidea</taxon>
        <taxon>Salamandridae</taxon>
        <taxon>Pleurodelinae</taxon>
        <taxon>Pleurodeles</taxon>
    </lineage>
</organism>
<protein>
    <submittedName>
        <fullName evidence="2">Uncharacterized protein</fullName>
    </submittedName>
</protein>
<dbReference type="AlphaFoldDB" id="A0AAV7MAS6"/>
<accession>A0AAV7MAS6</accession>
<feature type="region of interest" description="Disordered" evidence="1">
    <location>
        <begin position="87"/>
        <end position="145"/>
    </location>
</feature>
<feature type="compositionally biased region" description="Basic and acidic residues" evidence="1">
    <location>
        <begin position="127"/>
        <end position="144"/>
    </location>
</feature>
<keyword evidence="3" id="KW-1185">Reference proteome</keyword>
<dbReference type="Proteomes" id="UP001066276">
    <property type="component" value="Chromosome 10"/>
</dbReference>
<reference evidence="2" key="1">
    <citation type="journal article" date="2022" name="bioRxiv">
        <title>Sequencing and chromosome-scale assembly of the giantPleurodeles waltlgenome.</title>
        <authorList>
            <person name="Brown T."/>
            <person name="Elewa A."/>
            <person name="Iarovenko S."/>
            <person name="Subramanian E."/>
            <person name="Araus A.J."/>
            <person name="Petzold A."/>
            <person name="Susuki M."/>
            <person name="Suzuki K.-i.T."/>
            <person name="Hayashi T."/>
            <person name="Toyoda A."/>
            <person name="Oliveira C."/>
            <person name="Osipova E."/>
            <person name="Leigh N.D."/>
            <person name="Simon A."/>
            <person name="Yun M.H."/>
        </authorList>
    </citation>
    <scope>NUCLEOTIDE SEQUENCE</scope>
    <source>
        <strain evidence="2">20211129_DDA</strain>
        <tissue evidence="2">Liver</tissue>
    </source>
</reference>
<evidence type="ECO:0000313" key="2">
    <source>
        <dbReference type="EMBL" id="KAJ1100612.1"/>
    </source>
</evidence>
<evidence type="ECO:0000256" key="1">
    <source>
        <dbReference type="SAM" id="MobiDB-lite"/>
    </source>
</evidence>
<comment type="caution">
    <text evidence="2">The sequence shown here is derived from an EMBL/GenBank/DDBJ whole genome shotgun (WGS) entry which is preliminary data.</text>
</comment>
<gene>
    <name evidence="2" type="ORF">NDU88_005693</name>
</gene>
<sequence>MEQPCSPEEEWPALAREWAPWIGPSPWRGRPGVLRRLALSRSLHARVGLSPVRKTAAWRECPGGGRASGRLLGDSGVGKGQASYLWGWPSSPGEGQPALARDRALQTGPSPWRGRPKARRRRRGHGRNREAEEPRTSCDDDPKTVLRVPMPTRALAPLAETGAPGLAWTRALAGHILGMGLARRLLDGGLAMEERPRRCP</sequence>
<feature type="compositionally biased region" description="Basic residues" evidence="1">
    <location>
        <begin position="114"/>
        <end position="126"/>
    </location>
</feature>